<reference evidence="1 2" key="1">
    <citation type="submission" date="2014-06" db="EMBL/GenBank/DDBJ databases">
        <authorList>
            <person name="Le Roux F."/>
        </authorList>
    </citation>
    <scope>NUCLEOTIDE SEQUENCE [LARGE SCALE GENOMIC DNA]</scope>
    <source>
        <strain evidence="1 2">J5-4</strain>
    </source>
</reference>
<sequence length="39" mass="4569">MLRNRLSYLFTFDIQEKQGIDKIDAELDHLVKKESGIFG</sequence>
<name>A0ABP1X4J8_9VIBR</name>
<dbReference type="EMBL" id="CCJX01000166">
    <property type="protein sequence ID" value="CDT65942.1"/>
    <property type="molecule type" value="Genomic_DNA"/>
</dbReference>
<protein>
    <submittedName>
        <fullName evidence="1">Uncharacterized protein</fullName>
    </submittedName>
</protein>
<comment type="caution">
    <text evidence="1">The sequence shown here is derived from an EMBL/GenBank/DDBJ whole genome shotgun (WGS) entry which is preliminary data.</text>
</comment>
<proteinExistence type="predicted"/>
<dbReference type="Proteomes" id="UP000049077">
    <property type="component" value="Unassembled WGS sequence"/>
</dbReference>
<organism evidence="1 2">
    <name type="scientific">Vibrio crassostreae</name>
    <dbReference type="NCBI Taxonomy" id="246167"/>
    <lineage>
        <taxon>Bacteria</taxon>
        <taxon>Pseudomonadati</taxon>
        <taxon>Pseudomonadota</taxon>
        <taxon>Gammaproteobacteria</taxon>
        <taxon>Vibrionales</taxon>
        <taxon>Vibrionaceae</taxon>
        <taxon>Vibrio</taxon>
    </lineage>
</organism>
<evidence type="ECO:0000313" key="2">
    <source>
        <dbReference type="Proteomes" id="UP000049077"/>
    </source>
</evidence>
<accession>A0ABP1X4J8</accession>
<gene>
    <name evidence="1" type="ORF">VCR4J5_780006</name>
</gene>
<keyword evidence="2" id="KW-1185">Reference proteome</keyword>
<evidence type="ECO:0000313" key="1">
    <source>
        <dbReference type="EMBL" id="CDT65942.1"/>
    </source>
</evidence>